<evidence type="ECO:0000313" key="3">
    <source>
        <dbReference type="Proteomes" id="UP001345963"/>
    </source>
</evidence>
<proteinExistence type="predicted"/>
<accession>A0ABU7CA43</accession>
<gene>
    <name evidence="2" type="ORF">ATANTOWER_026723</name>
</gene>
<evidence type="ECO:0000256" key="1">
    <source>
        <dbReference type="SAM" id="MobiDB-lite"/>
    </source>
</evidence>
<organism evidence="2 3">
    <name type="scientific">Ataeniobius toweri</name>
    <dbReference type="NCBI Taxonomy" id="208326"/>
    <lineage>
        <taxon>Eukaryota</taxon>
        <taxon>Metazoa</taxon>
        <taxon>Chordata</taxon>
        <taxon>Craniata</taxon>
        <taxon>Vertebrata</taxon>
        <taxon>Euteleostomi</taxon>
        <taxon>Actinopterygii</taxon>
        <taxon>Neopterygii</taxon>
        <taxon>Teleostei</taxon>
        <taxon>Neoteleostei</taxon>
        <taxon>Acanthomorphata</taxon>
        <taxon>Ovalentaria</taxon>
        <taxon>Atherinomorphae</taxon>
        <taxon>Cyprinodontiformes</taxon>
        <taxon>Goodeidae</taxon>
        <taxon>Ataeniobius</taxon>
    </lineage>
</organism>
<dbReference type="EMBL" id="JAHUTI010085058">
    <property type="protein sequence ID" value="MED6259628.1"/>
    <property type="molecule type" value="Genomic_DNA"/>
</dbReference>
<comment type="caution">
    <text evidence="2">The sequence shown here is derived from an EMBL/GenBank/DDBJ whole genome shotgun (WGS) entry which is preliminary data.</text>
</comment>
<protein>
    <submittedName>
        <fullName evidence="2">Uncharacterized protein</fullName>
    </submittedName>
</protein>
<name>A0ABU7CA43_9TELE</name>
<dbReference type="Proteomes" id="UP001345963">
    <property type="component" value="Unassembled WGS sequence"/>
</dbReference>
<evidence type="ECO:0000313" key="2">
    <source>
        <dbReference type="EMBL" id="MED6259628.1"/>
    </source>
</evidence>
<reference evidence="2 3" key="1">
    <citation type="submission" date="2021-07" db="EMBL/GenBank/DDBJ databases">
        <authorList>
            <person name="Palmer J.M."/>
        </authorList>
    </citation>
    <scope>NUCLEOTIDE SEQUENCE [LARGE SCALE GENOMIC DNA]</scope>
    <source>
        <strain evidence="2 3">AT_MEX2019</strain>
        <tissue evidence="2">Muscle</tissue>
    </source>
</reference>
<feature type="compositionally biased region" description="Basic and acidic residues" evidence="1">
    <location>
        <begin position="78"/>
        <end position="104"/>
    </location>
</feature>
<keyword evidence="3" id="KW-1185">Reference proteome</keyword>
<sequence>MASPGGAVCSTTERDAKGTLHYHSARRLKRQSENCPQPEGAGMRPSHPLGKPQHKTAELGGNKQTHPSLLPLPTGPSRIKESPAHLEEMGSRAHTVREGEPDYF</sequence>
<feature type="region of interest" description="Disordered" evidence="1">
    <location>
        <begin position="1"/>
        <end position="104"/>
    </location>
</feature>